<comment type="caution">
    <text evidence="4">The sequence shown here is derived from an EMBL/GenBank/DDBJ whole genome shotgun (WGS) entry which is preliminary data.</text>
</comment>
<feature type="domain" description="N-acetyltransferase" evidence="3">
    <location>
        <begin position="3"/>
        <end position="162"/>
    </location>
</feature>
<name>A0A2S5CZ11_LYSSH</name>
<dbReference type="SUPFAM" id="SSF55729">
    <property type="entry name" value="Acyl-CoA N-acyltransferases (Nat)"/>
    <property type="match status" value="1"/>
</dbReference>
<proteinExistence type="predicted"/>
<organism evidence="4 5">
    <name type="scientific">Lysinibacillus sphaericus</name>
    <name type="common">Bacillus sphaericus</name>
    <dbReference type="NCBI Taxonomy" id="1421"/>
    <lineage>
        <taxon>Bacteria</taxon>
        <taxon>Bacillati</taxon>
        <taxon>Bacillota</taxon>
        <taxon>Bacilli</taxon>
        <taxon>Bacillales</taxon>
        <taxon>Bacillaceae</taxon>
        <taxon>Lysinibacillus</taxon>
    </lineage>
</organism>
<keyword evidence="1 4" id="KW-0808">Transferase</keyword>
<dbReference type="PANTHER" id="PTHR43877">
    <property type="entry name" value="AMINOALKYLPHOSPHONATE N-ACETYLTRANSFERASE-RELATED-RELATED"/>
    <property type="match status" value="1"/>
</dbReference>
<keyword evidence="2 4" id="KW-0012">Acyltransferase</keyword>
<dbReference type="InterPro" id="IPR050832">
    <property type="entry name" value="Bact_Acetyltransf"/>
</dbReference>
<evidence type="ECO:0000313" key="5">
    <source>
        <dbReference type="Proteomes" id="UP000237319"/>
    </source>
</evidence>
<dbReference type="EMBL" id="PGLV01000001">
    <property type="protein sequence ID" value="POZ55997.1"/>
    <property type="molecule type" value="Genomic_DNA"/>
</dbReference>
<dbReference type="InterPro" id="IPR016181">
    <property type="entry name" value="Acyl_CoA_acyltransferase"/>
</dbReference>
<dbReference type="PROSITE" id="PS51186">
    <property type="entry name" value="GNAT"/>
    <property type="match status" value="1"/>
</dbReference>
<dbReference type="AlphaFoldDB" id="A0A2S5CZ11"/>
<evidence type="ECO:0000256" key="1">
    <source>
        <dbReference type="ARBA" id="ARBA00022679"/>
    </source>
</evidence>
<evidence type="ECO:0000259" key="3">
    <source>
        <dbReference type="PROSITE" id="PS51186"/>
    </source>
</evidence>
<dbReference type="Proteomes" id="UP000237319">
    <property type="component" value="Unassembled WGS sequence"/>
</dbReference>
<dbReference type="InterPro" id="IPR000182">
    <property type="entry name" value="GNAT_dom"/>
</dbReference>
<protein>
    <submittedName>
        <fullName evidence="4">Mycothiol acetyltransferase</fullName>
        <ecNumber evidence="4">2.3.1.189</ecNumber>
    </submittedName>
</protein>
<dbReference type="GO" id="GO:0035447">
    <property type="term" value="F:mycothiol synthase activity"/>
    <property type="evidence" value="ECO:0007669"/>
    <property type="project" value="UniProtKB-EC"/>
</dbReference>
<accession>A0A2S5CZ11</accession>
<dbReference type="EC" id="2.3.1.189" evidence="4"/>
<reference evidence="4 5" key="1">
    <citation type="submission" date="2017-11" db="EMBL/GenBank/DDBJ databases">
        <title>Genome sequence of Lysinibacillus sphaericus, a lignin-degrading bacteria isolated from municipal solid waste soil.</title>
        <authorList>
            <person name="Persinoti G.F."/>
            <person name="Paixao D.A."/>
            <person name="Bugg T.D."/>
            <person name="Squina F.M."/>
        </authorList>
    </citation>
    <scope>NUCLEOTIDE SEQUENCE [LARGE SCALE GENOMIC DNA]</scope>
    <source>
        <strain evidence="4 5">A1</strain>
    </source>
</reference>
<sequence>MTLIIRQMNEDDISFVQEIAQTTWAATYEGIIPKHIQERFLQAAYSNEHLTCRLQTSPFLVATVGESLIGFANFSNVNEEGQAELLAIYLLPTAQHKGIGSALLENGIQRLQGATSLTVCVEKDNRIGRQFYSAKGFQQVDEFDELFEGHMLKTIRLILPLAKK</sequence>
<evidence type="ECO:0000313" key="4">
    <source>
        <dbReference type="EMBL" id="POZ55997.1"/>
    </source>
</evidence>
<dbReference type="Gene3D" id="3.40.630.30">
    <property type="match status" value="1"/>
</dbReference>
<dbReference type="RefSeq" id="WP_181020890.1">
    <property type="nucleotide sequence ID" value="NZ_PGLV01000001.1"/>
</dbReference>
<dbReference type="Pfam" id="PF00583">
    <property type="entry name" value="Acetyltransf_1"/>
    <property type="match status" value="1"/>
</dbReference>
<gene>
    <name evidence="4" type="primary">mshD_2</name>
    <name evidence="4" type="ORF">LYSIN_00780</name>
</gene>
<dbReference type="CDD" id="cd04301">
    <property type="entry name" value="NAT_SF"/>
    <property type="match status" value="1"/>
</dbReference>
<evidence type="ECO:0000256" key="2">
    <source>
        <dbReference type="ARBA" id="ARBA00023315"/>
    </source>
</evidence>
<keyword evidence="5" id="KW-1185">Reference proteome</keyword>